<proteinExistence type="predicted"/>
<feature type="transmembrane region" description="Helical" evidence="1">
    <location>
        <begin position="28"/>
        <end position="54"/>
    </location>
</feature>
<accession>A0ABX7VW14</accession>
<sequence>MEIFHIVSLGIVASLLYILLKDQQSSMAFLLILITGIVIFLAVIQYIAEIFSLINTLGQKANINGIYIETILKIIGIAYIADFGAHLTRDAGLGAIAAKIELAGKVFILVLAVPILTAVIETILGFLPV</sequence>
<feature type="transmembrane region" description="Helical" evidence="1">
    <location>
        <begin position="66"/>
        <end position="85"/>
    </location>
</feature>
<organism evidence="2 3">
    <name type="scientific">Sediminibacillus dalangtanensis</name>
    <dbReference type="NCBI Taxonomy" id="2729421"/>
    <lineage>
        <taxon>Bacteria</taxon>
        <taxon>Bacillati</taxon>
        <taxon>Bacillota</taxon>
        <taxon>Bacilli</taxon>
        <taxon>Bacillales</taxon>
        <taxon>Bacillaceae</taxon>
        <taxon>Sediminibacillus</taxon>
    </lineage>
</organism>
<dbReference type="RefSeq" id="WP_209364965.1">
    <property type="nucleotide sequence ID" value="NZ_CP046956.1"/>
</dbReference>
<gene>
    <name evidence="2" type="primary">spoIIIAD</name>
    <name evidence="2" type="ORF">ERJ70_11095</name>
</gene>
<feature type="transmembrane region" description="Helical" evidence="1">
    <location>
        <begin position="106"/>
        <end position="127"/>
    </location>
</feature>
<keyword evidence="3" id="KW-1185">Reference proteome</keyword>
<evidence type="ECO:0000313" key="3">
    <source>
        <dbReference type="Proteomes" id="UP000665043"/>
    </source>
</evidence>
<keyword evidence="1" id="KW-1133">Transmembrane helix</keyword>
<reference evidence="2 3" key="1">
    <citation type="submission" date="2019-12" db="EMBL/GenBank/DDBJ databases">
        <title>The whole genome sequencing of a strain isolated from a Mars analog, Dalangtan Playa.</title>
        <authorList>
            <person name="Huang T."/>
        </authorList>
    </citation>
    <scope>NUCLEOTIDE SEQUENCE [LARGE SCALE GENOMIC DNA]</scope>
    <source>
        <strain evidence="2 3">DP4-553-S</strain>
    </source>
</reference>
<keyword evidence="1" id="KW-0812">Transmembrane</keyword>
<protein>
    <submittedName>
        <fullName evidence="2">Stage III sporulation protein AD</fullName>
    </submittedName>
</protein>
<name>A0ABX7VW14_9BACI</name>
<dbReference type="InterPro" id="IPR014211">
    <property type="entry name" value="Spore_III_AD"/>
</dbReference>
<evidence type="ECO:0000313" key="2">
    <source>
        <dbReference type="EMBL" id="QTM99795.1"/>
    </source>
</evidence>
<dbReference type="InterPro" id="IPR025664">
    <property type="entry name" value="Spore_III_AC/AD"/>
</dbReference>
<dbReference type="NCBIfam" id="TIGR02849">
    <property type="entry name" value="spore_III_AD"/>
    <property type="match status" value="1"/>
</dbReference>
<dbReference type="Pfam" id="PF06686">
    <property type="entry name" value="SpoIIIAC"/>
    <property type="match status" value="2"/>
</dbReference>
<dbReference type="EMBL" id="CP046956">
    <property type="protein sequence ID" value="QTM99795.1"/>
    <property type="molecule type" value="Genomic_DNA"/>
</dbReference>
<dbReference type="Proteomes" id="UP000665043">
    <property type="component" value="Chromosome"/>
</dbReference>
<evidence type="ECO:0000256" key="1">
    <source>
        <dbReference type="SAM" id="Phobius"/>
    </source>
</evidence>
<keyword evidence="1" id="KW-0472">Membrane</keyword>
<feature type="transmembrane region" description="Helical" evidence="1">
    <location>
        <begin position="6"/>
        <end position="21"/>
    </location>
</feature>